<dbReference type="PANTHER" id="PTHR43415">
    <property type="entry name" value="SPERMIDINE N(1)-ACETYLTRANSFERASE"/>
    <property type="match status" value="1"/>
</dbReference>
<evidence type="ECO:0000313" key="2">
    <source>
        <dbReference type="EMBL" id="RXJ04245.1"/>
    </source>
</evidence>
<dbReference type="OrthoDB" id="9795206at2"/>
<dbReference type="Gene3D" id="3.40.630.30">
    <property type="match status" value="1"/>
</dbReference>
<keyword evidence="2" id="KW-0808">Transferase</keyword>
<feature type="domain" description="N-acetyltransferase" evidence="1">
    <location>
        <begin position="11"/>
        <end position="170"/>
    </location>
</feature>
<dbReference type="InterPro" id="IPR000182">
    <property type="entry name" value="GNAT_dom"/>
</dbReference>
<organism evidence="2 3">
    <name type="scientific">Anaerobacillus alkaliphilus</name>
    <dbReference type="NCBI Taxonomy" id="1548597"/>
    <lineage>
        <taxon>Bacteria</taxon>
        <taxon>Bacillati</taxon>
        <taxon>Bacillota</taxon>
        <taxon>Bacilli</taxon>
        <taxon>Bacillales</taxon>
        <taxon>Bacillaceae</taxon>
        <taxon>Anaerobacillus</taxon>
    </lineage>
</organism>
<gene>
    <name evidence="2" type="ORF">DS745_02340</name>
</gene>
<keyword evidence="3" id="KW-1185">Reference proteome</keyword>
<evidence type="ECO:0000313" key="3">
    <source>
        <dbReference type="Proteomes" id="UP000290649"/>
    </source>
</evidence>
<dbReference type="GO" id="GO:0016747">
    <property type="term" value="F:acyltransferase activity, transferring groups other than amino-acyl groups"/>
    <property type="evidence" value="ECO:0007669"/>
    <property type="project" value="InterPro"/>
</dbReference>
<dbReference type="PROSITE" id="PS51186">
    <property type="entry name" value="GNAT"/>
    <property type="match status" value="1"/>
</dbReference>
<protein>
    <submittedName>
        <fullName evidence="2">N-acetyltransferase</fullName>
    </submittedName>
</protein>
<dbReference type="SUPFAM" id="SSF55729">
    <property type="entry name" value="Acyl-CoA N-acyltransferases (Nat)"/>
    <property type="match status" value="1"/>
</dbReference>
<dbReference type="InterPro" id="IPR016181">
    <property type="entry name" value="Acyl_CoA_acyltransferase"/>
</dbReference>
<dbReference type="RefSeq" id="WP_129076595.1">
    <property type="nucleotide sequence ID" value="NZ_QOUX01000001.1"/>
</dbReference>
<dbReference type="EMBL" id="QOUX01000001">
    <property type="protein sequence ID" value="RXJ04245.1"/>
    <property type="molecule type" value="Genomic_DNA"/>
</dbReference>
<name>A0A4V1LGX4_9BACI</name>
<dbReference type="Pfam" id="PF13302">
    <property type="entry name" value="Acetyltransf_3"/>
    <property type="match status" value="1"/>
</dbReference>
<comment type="caution">
    <text evidence="2">The sequence shown here is derived from an EMBL/GenBank/DDBJ whole genome shotgun (WGS) entry which is preliminary data.</text>
</comment>
<proteinExistence type="predicted"/>
<sequence length="181" mass="21330">MTKKYLESERIYLRPFKKEDFQTIHDALLNPEFRKLTGTQTYLSMEKIENAYESFKNDRSRLDFVIALKETDEAIGDLALNELDHLNNNGNVRIALYKEEHYGKGLGPEALNLVLEYGFEVLNLYRIGLNVYEYNARAIKSYEKLGFVKEGVLRSELLFNGTYYDNYMMSVLRHEYNNIRK</sequence>
<reference evidence="2 3" key="1">
    <citation type="journal article" date="2019" name="Int. J. Syst. Evol. Microbiol.">
        <title>Anaerobacillus alkaliphilus sp. nov., a novel alkaliphilic and moderately halophilic bacterium.</title>
        <authorList>
            <person name="Borsodi A.K."/>
            <person name="Aszalos J.M."/>
            <person name="Bihari P."/>
            <person name="Nagy I."/>
            <person name="Schumann P."/>
            <person name="Sproer C."/>
            <person name="Kovacs A.L."/>
            <person name="Boka K."/>
            <person name="Dobosy P."/>
            <person name="Ovari M."/>
            <person name="Szili-Kovacs T."/>
            <person name="Toth E."/>
        </authorList>
    </citation>
    <scope>NUCLEOTIDE SEQUENCE [LARGE SCALE GENOMIC DNA]</scope>
    <source>
        <strain evidence="2 3">B16-10</strain>
    </source>
</reference>
<accession>A0A4V1LGX4</accession>
<evidence type="ECO:0000259" key="1">
    <source>
        <dbReference type="PROSITE" id="PS51186"/>
    </source>
</evidence>
<dbReference type="PANTHER" id="PTHR43415:SF3">
    <property type="entry name" value="GNAT-FAMILY ACETYLTRANSFERASE"/>
    <property type="match status" value="1"/>
</dbReference>
<dbReference type="Proteomes" id="UP000290649">
    <property type="component" value="Unassembled WGS sequence"/>
</dbReference>
<dbReference type="AlphaFoldDB" id="A0A4V1LGX4"/>